<dbReference type="Proteomes" id="UP000033187">
    <property type="component" value="Chromosome 1"/>
</dbReference>
<dbReference type="PROSITE" id="PS51186">
    <property type="entry name" value="GNAT"/>
    <property type="match status" value="1"/>
</dbReference>
<evidence type="ECO:0000256" key="2">
    <source>
        <dbReference type="ARBA" id="ARBA00023315"/>
    </source>
</evidence>
<keyword evidence="5" id="KW-1185">Reference proteome</keyword>
<protein>
    <submittedName>
        <fullName evidence="4">Acetyltransferase, GNAT family protein (Modular protein)</fullName>
    </submittedName>
</protein>
<dbReference type="GO" id="GO:0016747">
    <property type="term" value="F:acyltransferase activity, transferring groups other than amino-acyl groups"/>
    <property type="evidence" value="ECO:0007669"/>
    <property type="project" value="InterPro"/>
</dbReference>
<dbReference type="InterPro" id="IPR050680">
    <property type="entry name" value="YpeA/RimI_acetyltransf"/>
</dbReference>
<dbReference type="Gene3D" id="3.40.630.30">
    <property type="match status" value="1"/>
</dbReference>
<sequence>MRLLGLLRIHSISEMGPTAPAISNTRIFHALHSEQKLSDICRMSALYKHLGALMTNFGRLHIGSRSVAMRRVATEREVMLMDLKLRPGKREDADVLAKLVNYAGEGLPRYLWEQLAMSGQSAWDVGLERARRDDGSFSYRNATVAEVNWRPAGCLIGYEISSAPEPIPDDMPAMFVPLQQLENLAPDTWYVNVLAVMPEYRNQGLGSALLDFADTCGKQSLRSGMSVIVSDANPSARRLYERHGYVEKARRQMIKEGWQNDGSSWVLLAKTFGGNSTI</sequence>
<dbReference type="CDD" id="cd04301">
    <property type="entry name" value="NAT_SF"/>
    <property type="match status" value="1"/>
</dbReference>
<accession>A0A0D6JDL8</accession>
<feature type="domain" description="N-acetyltransferase" evidence="3">
    <location>
        <begin position="83"/>
        <end position="273"/>
    </location>
</feature>
<evidence type="ECO:0000256" key="1">
    <source>
        <dbReference type="ARBA" id="ARBA00022679"/>
    </source>
</evidence>
<evidence type="ECO:0000259" key="3">
    <source>
        <dbReference type="PROSITE" id="PS51186"/>
    </source>
</evidence>
<dbReference type="EMBL" id="LN829119">
    <property type="protein sequence ID" value="CPR18077.1"/>
    <property type="molecule type" value="Genomic_DNA"/>
</dbReference>
<dbReference type="PANTHER" id="PTHR43420">
    <property type="entry name" value="ACETYLTRANSFERASE"/>
    <property type="match status" value="1"/>
</dbReference>
<evidence type="ECO:0000313" key="5">
    <source>
        <dbReference type="Proteomes" id="UP000033187"/>
    </source>
</evidence>
<dbReference type="KEGG" id="fiy:BN1229_v1_1547"/>
<dbReference type="SUPFAM" id="SSF55729">
    <property type="entry name" value="Acyl-CoA N-acyltransferases (Nat)"/>
    <property type="match status" value="1"/>
</dbReference>
<evidence type="ECO:0000313" key="4">
    <source>
        <dbReference type="EMBL" id="CPR18077.1"/>
    </source>
</evidence>
<reference evidence="5" key="1">
    <citation type="submission" date="2015-02" db="EMBL/GenBank/DDBJ databases">
        <authorList>
            <person name="Chooi Y.-H."/>
        </authorList>
    </citation>
    <scope>NUCLEOTIDE SEQUENCE [LARGE SCALE GENOMIC DNA]</scope>
    <source>
        <strain evidence="5">strain Y</strain>
    </source>
</reference>
<name>A0A0D6JDL8_9HYPH</name>
<keyword evidence="1 4" id="KW-0808">Transferase</keyword>
<keyword evidence="2" id="KW-0012">Acyltransferase</keyword>
<dbReference type="Pfam" id="PF13508">
    <property type="entry name" value="Acetyltransf_7"/>
    <property type="match status" value="1"/>
</dbReference>
<gene>
    <name evidence="4" type="ORF">YBN1229_v1_1547</name>
</gene>
<dbReference type="AlphaFoldDB" id="A0A0D6JDL8"/>
<dbReference type="OrthoDB" id="9788924at2"/>
<dbReference type="InterPro" id="IPR016181">
    <property type="entry name" value="Acyl_CoA_acyltransferase"/>
</dbReference>
<dbReference type="KEGG" id="fil:BN1229_v1_1545"/>
<proteinExistence type="predicted"/>
<dbReference type="InterPro" id="IPR000182">
    <property type="entry name" value="GNAT_dom"/>
</dbReference>
<organism evidence="4 5">
    <name type="scientific">Candidatus Filomicrobium marinum</name>
    <dbReference type="NCBI Taxonomy" id="1608628"/>
    <lineage>
        <taxon>Bacteria</taxon>
        <taxon>Pseudomonadati</taxon>
        <taxon>Pseudomonadota</taxon>
        <taxon>Alphaproteobacteria</taxon>
        <taxon>Hyphomicrobiales</taxon>
        <taxon>Hyphomicrobiaceae</taxon>
        <taxon>Filomicrobium</taxon>
    </lineage>
</organism>